<dbReference type="STRING" id="667725.A0A0L0GDK1"/>
<dbReference type="PANTHER" id="PTHR42919:SF8">
    <property type="entry name" value="N-ALPHA-ACETYLTRANSFERASE 50"/>
    <property type="match status" value="1"/>
</dbReference>
<dbReference type="InterPro" id="IPR000182">
    <property type="entry name" value="GNAT_dom"/>
</dbReference>
<dbReference type="PANTHER" id="PTHR42919">
    <property type="entry name" value="N-ALPHA-ACETYLTRANSFERASE"/>
    <property type="match status" value="1"/>
</dbReference>
<evidence type="ECO:0000256" key="2">
    <source>
        <dbReference type="ARBA" id="ARBA00023315"/>
    </source>
</evidence>
<organism evidence="4 5">
    <name type="scientific">Sphaeroforma arctica JP610</name>
    <dbReference type="NCBI Taxonomy" id="667725"/>
    <lineage>
        <taxon>Eukaryota</taxon>
        <taxon>Ichthyosporea</taxon>
        <taxon>Ichthyophonida</taxon>
        <taxon>Sphaeroforma</taxon>
    </lineage>
</organism>
<dbReference type="AlphaFoldDB" id="A0A0L0GDK1"/>
<dbReference type="RefSeq" id="XP_014160974.1">
    <property type="nucleotide sequence ID" value="XM_014305499.1"/>
</dbReference>
<accession>A0A0L0GDK1</accession>
<dbReference type="SUPFAM" id="SSF55729">
    <property type="entry name" value="Acyl-CoA N-acyltransferases (Nat)"/>
    <property type="match status" value="1"/>
</dbReference>
<dbReference type="InterPro" id="IPR016181">
    <property type="entry name" value="Acyl_CoA_acyltransferase"/>
</dbReference>
<dbReference type="GO" id="GO:0007064">
    <property type="term" value="P:mitotic sister chromatid cohesion"/>
    <property type="evidence" value="ECO:0007669"/>
    <property type="project" value="TreeGrafter"/>
</dbReference>
<sequence>MQLIKYLNKAVFTVAYNDAFYEDIQKVGEFAKLAYYADVLVGTVCCKFETDKNDPTKRTCYIMTLGCLDRYRRVGVGSLLLHHILKQCVKDDTITQVRLHVQSNNDLAMSFYQKFDFINTGAVASYYKDLTPSDAYLLVKNIEHDLPVTEGVSKIAI</sequence>
<dbReference type="EMBL" id="KQ241624">
    <property type="protein sequence ID" value="KNC87072.1"/>
    <property type="molecule type" value="Genomic_DNA"/>
</dbReference>
<dbReference type="OrthoDB" id="47374at2759"/>
<dbReference type="GO" id="GO:0016747">
    <property type="term" value="F:acyltransferase activity, transferring groups other than amino-acyl groups"/>
    <property type="evidence" value="ECO:0007669"/>
    <property type="project" value="InterPro"/>
</dbReference>
<dbReference type="eggNOG" id="KOG3138">
    <property type="taxonomic scope" value="Eukaryota"/>
</dbReference>
<dbReference type="Pfam" id="PF00583">
    <property type="entry name" value="Acetyltransf_1"/>
    <property type="match status" value="1"/>
</dbReference>
<dbReference type="InterPro" id="IPR051556">
    <property type="entry name" value="N-term/lysine_N-AcTrnsfr"/>
</dbReference>
<keyword evidence="2" id="KW-0012">Acyltransferase</keyword>
<reference evidence="4 5" key="1">
    <citation type="submission" date="2011-02" db="EMBL/GenBank/DDBJ databases">
        <title>The Genome Sequence of Sphaeroforma arctica JP610.</title>
        <authorList>
            <consortium name="The Broad Institute Genome Sequencing Platform"/>
            <person name="Russ C."/>
            <person name="Cuomo C."/>
            <person name="Young S.K."/>
            <person name="Zeng Q."/>
            <person name="Gargeya S."/>
            <person name="Alvarado L."/>
            <person name="Berlin A."/>
            <person name="Chapman S.B."/>
            <person name="Chen Z."/>
            <person name="Freedman E."/>
            <person name="Gellesch M."/>
            <person name="Goldberg J."/>
            <person name="Griggs A."/>
            <person name="Gujja S."/>
            <person name="Heilman E."/>
            <person name="Heiman D."/>
            <person name="Howarth C."/>
            <person name="Mehta T."/>
            <person name="Neiman D."/>
            <person name="Pearson M."/>
            <person name="Roberts A."/>
            <person name="Saif S."/>
            <person name="Shea T."/>
            <person name="Shenoy N."/>
            <person name="Sisk P."/>
            <person name="Stolte C."/>
            <person name="Sykes S."/>
            <person name="White J."/>
            <person name="Yandava C."/>
            <person name="Burger G."/>
            <person name="Gray M.W."/>
            <person name="Holland P.W.H."/>
            <person name="King N."/>
            <person name="Lang F.B.F."/>
            <person name="Roger A.J."/>
            <person name="Ruiz-Trillo I."/>
            <person name="Haas B."/>
            <person name="Nusbaum C."/>
            <person name="Birren B."/>
        </authorList>
    </citation>
    <scope>NUCLEOTIDE SEQUENCE [LARGE SCALE GENOMIC DNA]</scope>
    <source>
        <strain evidence="4 5">JP610</strain>
    </source>
</reference>
<evidence type="ECO:0000313" key="4">
    <source>
        <dbReference type="EMBL" id="KNC87072.1"/>
    </source>
</evidence>
<evidence type="ECO:0000259" key="3">
    <source>
        <dbReference type="PROSITE" id="PS51186"/>
    </source>
</evidence>
<dbReference type="GO" id="GO:0031415">
    <property type="term" value="C:NatA complex"/>
    <property type="evidence" value="ECO:0007669"/>
    <property type="project" value="TreeGrafter"/>
</dbReference>
<evidence type="ECO:0000256" key="1">
    <source>
        <dbReference type="ARBA" id="ARBA00022679"/>
    </source>
</evidence>
<dbReference type="Proteomes" id="UP000054560">
    <property type="component" value="Unassembled WGS sequence"/>
</dbReference>
<keyword evidence="1" id="KW-0808">Transferase</keyword>
<feature type="domain" description="N-acetyltransferase" evidence="3">
    <location>
        <begin position="1"/>
        <end position="143"/>
    </location>
</feature>
<dbReference type="CDD" id="cd04301">
    <property type="entry name" value="NAT_SF"/>
    <property type="match status" value="1"/>
</dbReference>
<name>A0A0L0GDK1_9EUKA</name>
<dbReference type="FunFam" id="3.40.630.30:FF:000006">
    <property type="entry name" value="Putative n-alpha-acetyltransferase 50"/>
    <property type="match status" value="1"/>
</dbReference>
<keyword evidence="5" id="KW-1185">Reference proteome</keyword>
<gene>
    <name evidence="4" type="ORF">SARC_00816</name>
</gene>
<dbReference type="Gene3D" id="3.40.630.30">
    <property type="match status" value="1"/>
</dbReference>
<protein>
    <recommendedName>
        <fullName evidence="3">N-acetyltransferase domain-containing protein</fullName>
    </recommendedName>
</protein>
<proteinExistence type="predicted"/>
<dbReference type="GeneID" id="25901320"/>
<evidence type="ECO:0000313" key="5">
    <source>
        <dbReference type="Proteomes" id="UP000054560"/>
    </source>
</evidence>
<dbReference type="PROSITE" id="PS51186">
    <property type="entry name" value="GNAT"/>
    <property type="match status" value="1"/>
</dbReference>